<protein>
    <submittedName>
        <fullName evidence="3">Uncharacterized protein</fullName>
    </submittedName>
</protein>
<dbReference type="AlphaFoldDB" id="A0A1M2V754"/>
<name>A0A1M2V754_TRAPU</name>
<dbReference type="EMBL" id="MNAD01001615">
    <property type="protein sequence ID" value="OJT03412.1"/>
    <property type="molecule type" value="Genomic_DNA"/>
</dbReference>
<keyword evidence="2" id="KW-0472">Membrane</keyword>
<reference evidence="3 4" key="1">
    <citation type="submission" date="2016-10" db="EMBL/GenBank/DDBJ databases">
        <title>Genome sequence of the basidiomycete white-rot fungus Trametes pubescens.</title>
        <authorList>
            <person name="Makela M.R."/>
            <person name="Granchi Z."/>
            <person name="Peng M."/>
            <person name="De Vries R.P."/>
            <person name="Grigoriev I."/>
            <person name="Riley R."/>
            <person name="Hilden K."/>
        </authorList>
    </citation>
    <scope>NUCLEOTIDE SEQUENCE [LARGE SCALE GENOMIC DNA]</scope>
    <source>
        <strain evidence="3 4">FBCC735</strain>
    </source>
</reference>
<comment type="caution">
    <text evidence="3">The sequence shown here is derived from an EMBL/GenBank/DDBJ whole genome shotgun (WGS) entry which is preliminary data.</text>
</comment>
<keyword evidence="4" id="KW-1185">Reference proteome</keyword>
<dbReference type="Proteomes" id="UP000184267">
    <property type="component" value="Unassembled WGS sequence"/>
</dbReference>
<dbReference type="OrthoDB" id="2562493at2759"/>
<gene>
    <name evidence="3" type="ORF">TRAPUB_5989</name>
</gene>
<accession>A0A1M2V754</accession>
<evidence type="ECO:0000256" key="2">
    <source>
        <dbReference type="SAM" id="Phobius"/>
    </source>
</evidence>
<evidence type="ECO:0000256" key="1">
    <source>
        <dbReference type="SAM" id="MobiDB-lite"/>
    </source>
</evidence>
<keyword evidence="2" id="KW-0812">Transmembrane</keyword>
<evidence type="ECO:0000313" key="3">
    <source>
        <dbReference type="EMBL" id="OJT03412.1"/>
    </source>
</evidence>
<keyword evidence="2" id="KW-1133">Transmembrane helix</keyword>
<evidence type="ECO:0000313" key="4">
    <source>
        <dbReference type="Proteomes" id="UP000184267"/>
    </source>
</evidence>
<feature type="region of interest" description="Disordered" evidence="1">
    <location>
        <begin position="56"/>
        <end position="83"/>
    </location>
</feature>
<organism evidence="3 4">
    <name type="scientific">Trametes pubescens</name>
    <name type="common">White-rot fungus</name>
    <dbReference type="NCBI Taxonomy" id="154538"/>
    <lineage>
        <taxon>Eukaryota</taxon>
        <taxon>Fungi</taxon>
        <taxon>Dikarya</taxon>
        <taxon>Basidiomycota</taxon>
        <taxon>Agaricomycotina</taxon>
        <taxon>Agaricomycetes</taxon>
        <taxon>Polyporales</taxon>
        <taxon>Polyporaceae</taxon>
        <taxon>Trametes</taxon>
    </lineage>
</organism>
<feature type="transmembrane region" description="Helical" evidence="2">
    <location>
        <begin position="6"/>
        <end position="24"/>
    </location>
</feature>
<sequence length="127" mass="13646">MLDVLILYTVNTVYGITLLAALHSRRTAREKGRSKIENDASDLVFGVGVLSQAAPPAVHIGPSPRSGHIHAQQARPSQLRPASGMTAYSDVIEIEAMSQSLPSRNLPVVHGDQGIEQMKADVEHDLA</sequence>
<proteinExistence type="predicted"/>